<dbReference type="PROSITE" id="PS51918">
    <property type="entry name" value="RADICAL_SAM"/>
    <property type="match status" value="1"/>
</dbReference>
<dbReference type="SUPFAM" id="SSF102114">
    <property type="entry name" value="Radical SAM enzymes"/>
    <property type="match status" value="1"/>
</dbReference>
<evidence type="ECO:0000256" key="5">
    <source>
        <dbReference type="PIRSR" id="PIRSR004762-1"/>
    </source>
</evidence>
<reference evidence="8 9" key="1">
    <citation type="submission" date="2020-03" db="EMBL/GenBank/DDBJ databases">
        <title>Genomic Encyclopedia of Type Strains, Phase IV (KMG-IV): sequencing the most valuable type-strain genomes for metagenomic binning, comparative biology and taxonomic classification.</title>
        <authorList>
            <person name="Goeker M."/>
        </authorList>
    </citation>
    <scope>NUCLEOTIDE SEQUENCE [LARGE SCALE GENOMIC DNA]</scope>
    <source>
        <strain evidence="8 9">DSM 24233</strain>
    </source>
</reference>
<dbReference type="RefSeq" id="WP_342448607.1">
    <property type="nucleotide sequence ID" value="NZ_JAATJA010000002.1"/>
</dbReference>
<feature type="binding site" evidence="5">
    <location>
        <position position="55"/>
    </location>
    <ligand>
        <name>[4Fe-4S] cluster</name>
        <dbReference type="ChEBI" id="CHEBI:49883"/>
        <note>4Fe-4S-S-AdoMet</note>
    </ligand>
</feature>
<feature type="domain" description="Radical SAM core" evidence="7">
    <location>
        <begin position="34"/>
        <end position="254"/>
    </location>
</feature>
<dbReference type="AlphaFoldDB" id="A0A846QLU0"/>
<feature type="binding site" evidence="6">
    <location>
        <position position="166"/>
    </location>
    <ligand>
        <name>S-adenosyl-L-methionine</name>
        <dbReference type="ChEBI" id="CHEBI:59789"/>
    </ligand>
</feature>
<keyword evidence="4 5" id="KW-0411">Iron-sulfur</keyword>
<feature type="binding site" evidence="6">
    <location>
        <position position="158"/>
    </location>
    <ligand>
        <name>S-adenosyl-L-methionine</name>
        <dbReference type="ChEBI" id="CHEBI:59789"/>
    </ligand>
</feature>
<dbReference type="EC" id="2.8.1.6" evidence="8"/>
<dbReference type="Gene3D" id="3.20.20.70">
    <property type="entry name" value="Aldolase class I"/>
    <property type="match status" value="1"/>
</dbReference>
<evidence type="ECO:0000313" key="8">
    <source>
        <dbReference type="EMBL" id="NJB68157.1"/>
    </source>
</evidence>
<organism evidence="8 9">
    <name type="scientific">Desulfobaculum xiamenense</name>
    <dbReference type="NCBI Taxonomy" id="995050"/>
    <lineage>
        <taxon>Bacteria</taxon>
        <taxon>Pseudomonadati</taxon>
        <taxon>Thermodesulfobacteriota</taxon>
        <taxon>Desulfovibrionia</taxon>
        <taxon>Desulfovibrionales</taxon>
        <taxon>Desulfovibrionaceae</taxon>
        <taxon>Desulfobaculum</taxon>
    </lineage>
</organism>
<dbReference type="SFLD" id="SFLDS00029">
    <property type="entry name" value="Radical_SAM"/>
    <property type="match status" value="1"/>
</dbReference>
<dbReference type="InterPro" id="IPR058240">
    <property type="entry name" value="rSAM_sf"/>
</dbReference>
<accession>A0A846QLU0</accession>
<keyword evidence="2" id="KW-0479">Metal-binding</keyword>
<gene>
    <name evidence="8" type="ORF">GGQ74_001830</name>
</gene>
<feature type="binding site" evidence="5">
    <location>
        <position position="52"/>
    </location>
    <ligand>
        <name>[4Fe-4S] cluster</name>
        <dbReference type="ChEBI" id="CHEBI:49883"/>
        <note>4Fe-4S-S-AdoMet</note>
    </ligand>
</feature>
<proteinExistence type="predicted"/>
<dbReference type="GO" id="GO:0046872">
    <property type="term" value="F:metal ion binding"/>
    <property type="evidence" value="ECO:0007669"/>
    <property type="project" value="UniProtKB-KW"/>
</dbReference>
<feature type="binding site" evidence="6">
    <location>
        <position position="122"/>
    </location>
    <ligand>
        <name>(3R)-3-methyl-D-ornithine</name>
        <dbReference type="ChEBI" id="CHEBI:64642"/>
    </ligand>
</feature>
<dbReference type="Proteomes" id="UP000580856">
    <property type="component" value="Unassembled WGS sequence"/>
</dbReference>
<dbReference type="SFLD" id="SFLDG01082">
    <property type="entry name" value="B12-binding_domain_containing"/>
    <property type="match status" value="1"/>
</dbReference>
<protein>
    <submittedName>
        <fullName evidence="8">Biotin synthase</fullName>
        <ecNumber evidence="8">2.8.1.6</ecNumber>
    </submittedName>
</protein>
<keyword evidence="8" id="KW-0808">Transferase</keyword>
<dbReference type="GO" id="GO:0051539">
    <property type="term" value="F:4 iron, 4 sulfur cluster binding"/>
    <property type="evidence" value="ECO:0007669"/>
    <property type="project" value="UniProtKB-KW"/>
</dbReference>
<evidence type="ECO:0000256" key="6">
    <source>
        <dbReference type="PIRSR" id="PIRSR004762-2"/>
    </source>
</evidence>
<dbReference type="InterPro" id="IPR024021">
    <property type="entry name" value="FeFe-hyd_HydE_rSAM"/>
</dbReference>
<dbReference type="EMBL" id="JAATJA010000002">
    <property type="protein sequence ID" value="NJB68157.1"/>
    <property type="molecule type" value="Genomic_DNA"/>
</dbReference>
<dbReference type="CDD" id="cd01335">
    <property type="entry name" value="Radical_SAM"/>
    <property type="match status" value="1"/>
</dbReference>
<dbReference type="PIRSF" id="PIRSF004762">
    <property type="entry name" value="CHP00423"/>
    <property type="match status" value="1"/>
</dbReference>
<evidence type="ECO:0000256" key="2">
    <source>
        <dbReference type="ARBA" id="ARBA00022723"/>
    </source>
</evidence>
<dbReference type="InterPro" id="IPR013785">
    <property type="entry name" value="Aldolase_TIM"/>
</dbReference>
<dbReference type="InterPro" id="IPR034422">
    <property type="entry name" value="HydE/PylB-like"/>
</dbReference>
<dbReference type="InterPro" id="IPR006638">
    <property type="entry name" value="Elp3/MiaA/NifB-like_rSAM"/>
</dbReference>
<keyword evidence="3 5" id="KW-0408">Iron</keyword>
<dbReference type="SFLD" id="SFLDG01280">
    <property type="entry name" value="HydE/PylB-like"/>
    <property type="match status" value="1"/>
</dbReference>
<comment type="caution">
    <text evidence="8">The sequence shown here is derived from an EMBL/GenBank/DDBJ whole genome shotgun (WGS) entry which is preliminary data.</text>
</comment>
<sequence length="334" mass="36591">MSMNVSEILDLLSGADDAGLYARANATRHDVFGDDIFLRGIVEFSNHCCRRCNYCGLRAPNAHATRYRLDREQILDAAALLPAVGFGTLVLQSGDDFSYSAEDIGSLVREIKERFHIAVTLSLGDRTRDEFALWRDCGADRYLIKLETTDETLYARCRPGENLADRLRRIEELKGLGYEVGSGVITGLPGMTEEILARDIERLSALGLDMLAVGPFVPHPQTPFADAPHGDLDVNYRAAALLRVMNPQANIPATSALDALEPGARRTGLMRGCNVIMPSLTPQDVRAAYNIYPGKNTFASDALAFADEVKTMIRELGLVPSASQGFSPRRNTNV</sequence>
<dbReference type="SFLD" id="SFLDG01060">
    <property type="entry name" value="BATS_domain_containing"/>
    <property type="match status" value="1"/>
</dbReference>
<evidence type="ECO:0000256" key="3">
    <source>
        <dbReference type="ARBA" id="ARBA00023004"/>
    </source>
</evidence>
<dbReference type="InterPro" id="IPR007197">
    <property type="entry name" value="rSAM"/>
</dbReference>
<comment type="cofactor">
    <cofactor evidence="5">
        <name>[4Fe-4S] cluster</name>
        <dbReference type="ChEBI" id="CHEBI:49883"/>
    </cofactor>
    <text evidence="5">Binds 1 [4Fe-4S] cluster. The cluster is coordinated with 3 cysteines and an exchangeable S-adenosyl-L-methionine.</text>
</comment>
<keyword evidence="1 5" id="KW-0949">S-adenosyl-L-methionine</keyword>
<dbReference type="PANTHER" id="PTHR43726:SF1">
    <property type="entry name" value="BIOTIN SYNTHASE"/>
    <property type="match status" value="1"/>
</dbReference>
<dbReference type="PANTHER" id="PTHR43726">
    <property type="entry name" value="3-METHYLORNITHINE SYNTHASE"/>
    <property type="match status" value="1"/>
</dbReference>
<evidence type="ECO:0000313" key="9">
    <source>
        <dbReference type="Proteomes" id="UP000580856"/>
    </source>
</evidence>
<dbReference type="GO" id="GO:0004076">
    <property type="term" value="F:biotin synthase activity"/>
    <property type="evidence" value="ECO:0007669"/>
    <property type="project" value="UniProtKB-EC"/>
</dbReference>
<evidence type="ECO:0000256" key="1">
    <source>
        <dbReference type="ARBA" id="ARBA00022691"/>
    </source>
</evidence>
<feature type="binding site" evidence="5">
    <location>
        <position position="48"/>
    </location>
    <ligand>
        <name>[4Fe-4S] cluster</name>
        <dbReference type="ChEBI" id="CHEBI:49883"/>
        <note>4Fe-4S-S-AdoMet</note>
    </ligand>
</feature>
<evidence type="ECO:0000259" key="7">
    <source>
        <dbReference type="PROSITE" id="PS51918"/>
    </source>
</evidence>
<dbReference type="NCBIfam" id="TIGR03956">
    <property type="entry name" value="rSAM_HydE"/>
    <property type="match status" value="1"/>
</dbReference>
<evidence type="ECO:0000256" key="4">
    <source>
        <dbReference type="ARBA" id="ARBA00023014"/>
    </source>
</evidence>
<keyword evidence="9" id="KW-1185">Reference proteome</keyword>
<keyword evidence="5" id="KW-0004">4Fe-4S</keyword>
<feature type="binding site" evidence="6">
    <location>
        <position position="147"/>
    </location>
    <ligand>
        <name>S-adenosyl-L-methionine</name>
        <dbReference type="ChEBI" id="CHEBI:59789"/>
    </ligand>
</feature>
<dbReference type="Pfam" id="PF04055">
    <property type="entry name" value="Radical_SAM"/>
    <property type="match status" value="1"/>
</dbReference>
<dbReference type="SMART" id="SM00729">
    <property type="entry name" value="Elp3"/>
    <property type="match status" value="1"/>
</dbReference>
<name>A0A846QLU0_9BACT</name>